<dbReference type="Gene3D" id="1.20.140.10">
    <property type="entry name" value="Butyryl-CoA Dehydrogenase, subunit A, domain 3"/>
    <property type="match status" value="1"/>
</dbReference>
<evidence type="ECO:0000256" key="4">
    <source>
        <dbReference type="ARBA" id="ARBA00022827"/>
    </source>
</evidence>
<evidence type="ECO:0000313" key="11">
    <source>
        <dbReference type="Proteomes" id="UP000183407"/>
    </source>
</evidence>
<keyword evidence="3 6" id="KW-0285">Flavoprotein</keyword>
<feature type="domain" description="Acyl-CoA oxidase/dehydrogenase middle" evidence="8">
    <location>
        <begin position="133"/>
        <end position="226"/>
    </location>
</feature>
<comment type="similarity">
    <text evidence="2 6">Belongs to the acyl-CoA dehydrogenase family.</text>
</comment>
<keyword evidence="5 6" id="KW-0560">Oxidoreductase</keyword>
<dbReference type="Pfam" id="PF02770">
    <property type="entry name" value="Acyl-CoA_dh_M"/>
    <property type="match status" value="1"/>
</dbReference>
<dbReference type="AlphaFoldDB" id="A0A1H4IMN3"/>
<protein>
    <submittedName>
        <fullName evidence="10">Acyl-CoA dehydrogenase</fullName>
    </submittedName>
</protein>
<evidence type="ECO:0000256" key="1">
    <source>
        <dbReference type="ARBA" id="ARBA00001974"/>
    </source>
</evidence>
<dbReference type="PANTHER" id="PTHR43884">
    <property type="entry name" value="ACYL-COA DEHYDROGENASE"/>
    <property type="match status" value="1"/>
</dbReference>
<dbReference type="PIRSF" id="PIRSF016578">
    <property type="entry name" value="HsaA"/>
    <property type="match status" value="1"/>
</dbReference>
<dbReference type="InterPro" id="IPR009075">
    <property type="entry name" value="AcylCo_DH/oxidase_C"/>
</dbReference>
<keyword evidence="4 6" id="KW-0274">FAD</keyword>
<dbReference type="InterPro" id="IPR046373">
    <property type="entry name" value="Acyl-CoA_Oxase/DH_mid-dom_sf"/>
</dbReference>
<dbReference type="PANTHER" id="PTHR43884:SF12">
    <property type="entry name" value="ISOVALERYL-COA DEHYDROGENASE, MITOCHONDRIAL-RELATED"/>
    <property type="match status" value="1"/>
</dbReference>
<dbReference type="RefSeq" id="WP_083400260.1">
    <property type="nucleotide sequence ID" value="NZ_FNTL01000002.1"/>
</dbReference>
<dbReference type="SUPFAM" id="SSF47203">
    <property type="entry name" value="Acyl-CoA dehydrogenase C-terminal domain-like"/>
    <property type="match status" value="1"/>
</dbReference>
<evidence type="ECO:0000313" key="10">
    <source>
        <dbReference type="EMBL" id="SEB35329.1"/>
    </source>
</evidence>
<dbReference type="OrthoDB" id="142556at2"/>
<dbReference type="InterPro" id="IPR037069">
    <property type="entry name" value="AcylCoA_DH/ox_N_sf"/>
</dbReference>
<evidence type="ECO:0000256" key="5">
    <source>
        <dbReference type="ARBA" id="ARBA00023002"/>
    </source>
</evidence>
<evidence type="ECO:0000259" key="7">
    <source>
        <dbReference type="Pfam" id="PF00441"/>
    </source>
</evidence>
<dbReference type="SUPFAM" id="SSF56645">
    <property type="entry name" value="Acyl-CoA dehydrogenase NM domain-like"/>
    <property type="match status" value="1"/>
</dbReference>
<dbReference type="FunFam" id="1.20.140.10:FF:000001">
    <property type="entry name" value="Acyl-CoA dehydrogenase"/>
    <property type="match status" value="1"/>
</dbReference>
<dbReference type="Pfam" id="PF02771">
    <property type="entry name" value="Acyl-CoA_dh_N"/>
    <property type="match status" value="1"/>
</dbReference>
<dbReference type="EMBL" id="FNTL01000002">
    <property type="protein sequence ID" value="SEB35329.1"/>
    <property type="molecule type" value="Genomic_DNA"/>
</dbReference>
<name>A0A1H4IMN3_RHOJO</name>
<evidence type="ECO:0000256" key="3">
    <source>
        <dbReference type="ARBA" id="ARBA00022630"/>
    </source>
</evidence>
<dbReference type="GO" id="GO:0003995">
    <property type="term" value="F:acyl-CoA dehydrogenase activity"/>
    <property type="evidence" value="ECO:0007669"/>
    <property type="project" value="InterPro"/>
</dbReference>
<dbReference type="InterPro" id="IPR009100">
    <property type="entry name" value="AcylCoA_DH/oxidase_NM_dom_sf"/>
</dbReference>
<evidence type="ECO:0000256" key="2">
    <source>
        <dbReference type="ARBA" id="ARBA00009347"/>
    </source>
</evidence>
<proteinExistence type="inferred from homology"/>
<dbReference type="InterPro" id="IPR036250">
    <property type="entry name" value="AcylCo_DH-like_C"/>
</dbReference>
<sequence length="393" mass="41973">MSGATGALTADPTWDLLEDDTIVILGRAREYLSGLTDLIEECERDRRFPAEIVRPLVDVGFIRGPIPISDGGLGLTHLQSASLMEEAGRAWASIRTTTNIMTLVAELLSHAGTPDQKKEFLTPLLSGDRLGWFAITEREAGSDAGAVATRAEPLPGGGYRLSGVKSYITNANHGDFGIVLATVDPNLGSRGITAFLVERSDGYRTIEHPHMPVRAVSSCDVELDRVVVGPDRVLGEVGRGLSLAMHGVNGGRLNVSAGCVGIAQACLDASRTHVTTRKQFGKQLAEFQLVQKMVVDIATRTAAARELYRSSARLLDSGIDARVACSMAKYFCAETAVAVATEAVQVHGAIGLTEGHPVERFFRDAREATIPEGTSQMQILQIGRALLGVSALR</sequence>
<comment type="cofactor">
    <cofactor evidence="1 6">
        <name>FAD</name>
        <dbReference type="ChEBI" id="CHEBI:57692"/>
    </cofactor>
</comment>
<organism evidence="10 11">
    <name type="scientific">Rhodococcus jostii</name>
    <dbReference type="NCBI Taxonomy" id="132919"/>
    <lineage>
        <taxon>Bacteria</taxon>
        <taxon>Bacillati</taxon>
        <taxon>Actinomycetota</taxon>
        <taxon>Actinomycetes</taxon>
        <taxon>Mycobacteriales</taxon>
        <taxon>Nocardiaceae</taxon>
        <taxon>Rhodococcus</taxon>
    </lineage>
</organism>
<dbReference type="Gene3D" id="1.10.540.10">
    <property type="entry name" value="Acyl-CoA dehydrogenase/oxidase, N-terminal domain"/>
    <property type="match status" value="1"/>
</dbReference>
<gene>
    <name evidence="10" type="ORF">SAMN04490220_0267</name>
</gene>
<evidence type="ECO:0000259" key="9">
    <source>
        <dbReference type="Pfam" id="PF02771"/>
    </source>
</evidence>
<evidence type="ECO:0000259" key="8">
    <source>
        <dbReference type="Pfam" id="PF02770"/>
    </source>
</evidence>
<feature type="domain" description="Acyl-CoA dehydrogenase/oxidase C-terminal" evidence="7">
    <location>
        <begin position="238"/>
        <end position="387"/>
    </location>
</feature>
<accession>A0A1H4IMN3</accession>
<dbReference type="Proteomes" id="UP000183407">
    <property type="component" value="Unassembled WGS sequence"/>
</dbReference>
<dbReference type="PROSITE" id="PS00072">
    <property type="entry name" value="ACYL_COA_DH_1"/>
    <property type="match status" value="1"/>
</dbReference>
<evidence type="ECO:0000256" key="6">
    <source>
        <dbReference type="RuleBase" id="RU362125"/>
    </source>
</evidence>
<dbReference type="GO" id="GO:0050660">
    <property type="term" value="F:flavin adenine dinucleotide binding"/>
    <property type="evidence" value="ECO:0007669"/>
    <property type="project" value="InterPro"/>
</dbReference>
<dbReference type="InterPro" id="IPR013786">
    <property type="entry name" value="AcylCoA_DH/ox_N"/>
</dbReference>
<dbReference type="Gene3D" id="2.40.110.10">
    <property type="entry name" value="Butyryl-CoA Dehydrogenase, subunit A, domain 2"/>
    <property type="match status" value="1"/>
</dbReference>
<reference evidence="11" key="1">
    <citation type="submission" date="2016-10" db="EMBL/GenBank/DDBJ databases">
        <authorList>
            <person name="Varghese N."/>
        </authorList>
    </citation>
    <scope>NUCLEOTIDE SEQUENCE [LARGE SCALE GENOMIC DNA]</scope>
    <source>
        <strain evidence="11">DSM 44719</strain>
    </source>
</reference>
<dbReference type="InterPro" id="IPR006089">
    <property type="entry name" value="Acyl-CoA_DH_CS"/>
</dbReference>
<dbReference type="InterPro" id="IPR006091">
    <property type="entry name" value="Acyl-CoA_Oxase/DH_mid-dom"/>
</dbReference>
<feature type="domain" description="Acyl-CoA dehydrogenase/oxidase N-terminal" evidence="9">
    <location>
        <begin position="36"/>
        <end position="128"/>
    </location>
</feature>
<dbReference type="Pfam" id="PF00441">
    <property type="entry name" value="Acyl-CoA_dh_1"/>
    <property type="match status" value="1"/>
</dbReference>